<dbReference type="Gene3D" id="2.40.160.20">
    <property type="match status" value="1"/>
</dbReference>
<evidence type="ECO:0000256" key="2">
    <source>
        <dbReference type="SAM" id="SignalP"/>
    </source>
</evidence>
<accession>A0ABQ4T746</accession>
<evidence type="ECO:0000259" key="3">
    <source>
        <dbReference type="Pfam" id="PF02462"/>
    </source>
</evidence>
<evidence type="ECO:0000256" key="1">
    <source>
        <dbReference type="ARBA" id="ARBA00009830"/>
    </source>
</evidence>
<feature type="signal peptide" evidence="2">
    <location>
        <begin position="1"/>
        <end position="27"/>
    </location>
</feature>
<reference evidence="4" key="1">
    <citation type="journal article" date="2021" name="Front. Microbiol.">
        <title>Comprehensive Comparative Genomics and Phenotyping of Methylobacterium Species.</title>
        <authorList>
            <person name="Alessa O."/>
            <person name="Ogura Y."/>
            <person name="Fujitani Y."/>
            <person name="Takami H."/>
            <person name="Hayashi T."/>
            <person name="Sahin N."/>
            <person name="Tani A."/>
        </authorList>
    </citation>
    <scope>NUCLEOTIDE SEQUENCE</scope>
    <source>
        <strain evidence="4">NBRC 15689</strain>
    </source>
</reference>
<protein>
    <submittedName>
        <fullName evidence="4">Adhesin RP828</fullName>
    </submittedName>
</protein>
<feature type="domain" description="Porin opacity type" evidence="3">
    <location>
        <begin position="140"/>
        <end position="238"/>
    </location>
</feature>
<comment type="caution">
    <text evidence="4">The sequence shown here is derived from an EMBL/GenBank/DDBJ whole genome shotgun (WGS) entry which is preliminary data.</text>
</comment>
<keyword evidence="2" id="KW-0732">Signal</keyword>
<name>A0ABQ4T746_METOR</name>
<dbReference type="SUPFAM" id="SSF56925">
    <property type="entry name" value="OMPA-like"/>
    <property type="match status" value="1"/>
</dbReference>
<sequence>MSRPTLSALAGCLTLLASVAAPSLTYAADLLPPPPPPPAPIPVEVGGGWYLRGDVGVGATEFDRIALRTSGGIPGGYHTEGESFGSTYFAGAGIGYQFNSFLRGDVTGEYRGGGRVSFTDVYNSAYGDGTPGTGLDYNSGNVSSVVVMANAYFDLGTWYGLTPYIGGGAGSAFHHLSGFTDIGAGTAMGGYGIARPKNTTSFAWNLQAGITYDITANFKVDVGYRYMNLGNFSTGTVNCFNNGCSDSYGYKVKDLTSHDVKIGLRYLIGAAAPVYVPDYAPGPLVRKY</sequence>
<reference evidence="4" key="2">
    <citation type="submission" date="2021-08" db="EMBL/GenBank/DDBJ databases">
        <authorList>
            <person name="Tani A."/>
            <person name="Ola A."/>
            <person name="Ogura Y."/>
            <person name="Katsura K."/>
            <person name="Hayashi T."/>
        </authorList>
    </citation>
    <scope>NUCLEOTIDE SEQUENCE</scope>
    <source>
        <strain evidence="4">NBRC 15689</strain>
    </source>
</reference>
<comment type="similarity">
    <text evidence="1">Belongs to the opacity porin family.</text>
</comment>
<evidence type="ECO:0000313" key="4">
    <source>
        <dbReference type="EMBL" id="GJE26091.1"/>
    </source>
</evidence>
<dbReference type="Pfam" id="PF02462">
    <property type="entry name" value="Opacity"/>
    <property type="match status" value="1"/>
</dbReference>
<dbReference type="RefSeq" id="WP_238310034.1">
    <property type="nucleotide sequence ID" value="NZ_BPQV01000002.1"/>
</dbReference>
<evidence type="ECO:0000313" key="5">
    <source>
        <dbReference type="Proteomes" id="UP001055156"/>
    </source>
</evidence>
<keyword evidence="5" id="KW-1185">Reference proteome</keyword>
<dbReference type="Proteomes" id="UP001055156">
    <property type="component" value="Unassembled WGS sequence"/>
</dbReference>
<dbReference type="InterPro" id="IPR003394">
    <property type="entry name" value="Porin_opacity"/>
</dbReference>
<gene>
    <name evidence="4" type="ORF">LKMONMHP_0937</name>
</gene>
<dbReference type="EMBL" id="BPQV01000002">
    <property type="protein sequence ID" value="GJE26091.1"/>
    <property type="molecule type" value="Genomic_DNA"/>
</dbReference>
<proteinExistence type="inferred from homology"/>
<organism evidence="4 5">
    <name type="scientific">Methylobacterium organophilum</name>
    <dbReference type="NCBI Taxonomy" id="410"/>
    <lineage>
        <taxon>Bacteria</taxon>
        <taxon>Pseudomonadati</taxon>
        <taxon>Pseudomonadota</taxon>
        <taxon>Alphaproteobacteria</taxon>
        <taxon>Hyphomicrobiales</taxon>
        <taxon>Methylobacteriaceae</taxon>
        <taxon>Methylobacterium</taxon>
    </lineage>
</organism>
<feature type="chain" id="PRO_5045591629" evidence="2">
    <location>
        <begin position="28"/>
        <end position="288"/>
    </location>
</feature>
<dbReference type="InterPro" id="IPR011250">
    <property type="entry name" value="OMP/PagP_B-barrel"/>
</dbReference>